<reference evidence="6" key="1">
    <citation type="submission" date="2022-08" db="EMBL/GenBank/DDBJ databases">
        <title>Novel sulfate-reducing endosymbionts in the free-living metamonad Anaeramoeba.</title>
        <authorList>
            <person name="Jerlstrom-Hultqvist J."/>
            <person name="Cepicka I."/>
            <person name="Gallot-Lavallee L."/>
            <person name="Salas-Leiva D."/>
            <person name="Curtis B.A."/>
            <person name="Zahonova K."/>
            <person name="Pipaliya S."/>
            <person name="Dacks J."/>
            <person name="Roger A.J."/>
        </authorList>
    </citation>
    <scope>NUCLEOTIDE SEQUENCE</scope>
    <source>
        <strain evidence="6">Schooner1</strain>
    </source>
</reference>
<reference evidence="5" key="2">
    <citation type="submission" date="2022-08" db="EMBL/GenBank/DDBJ databases">
        <title>Novel sulphate-reducing endosymbionts in the free-living metamonad Anaeramoeba.</title>
        <authorList>
            <person name="Jerlstrom-Hultqvist J."/>
            <person name="Cepicka I."/>
            <person name="Gallot-Lavallee L."/>
            <person name="Salas-Leiva D."/>
            <person name="Curtis B.A."/>
            <person name="Zahonova K."/>
            <person name="Pipaliya S."/>
            <person name="Dacks J."/>
            <person name="Roger A.J."/>
        </authorList>
    </citation>
    <scope>NUCLEOTIDE SEQUENCE</scope>
    <source>
        <strain evidence="5">Busselton2</strain>
    </source>
</reference>
<protein>
    <submittedName>
        <fullName evidence="5 6">Adenylate kinase 1</fullName>
    </submittedName>
</protein>
<keyword evidence="8" id="KW-1185">Reference proteome</keyword>
<evidence type="ECO:0000256" key="3">
    <source>
        <dbReference type="ARBA" id="ARBA00022777"/>
    </source>
</evidence>
<dbReference type="SUPFAM" id="SSF52540">
    <property type="entry name" value="P-loop containing nucleoside triphosphate hydrolases"/>
    <property type="match status" value="1"/>
</dbReference>
<evidence type="ECO:0000313" key="6">
    <source>
        <dbReference type="EMBL" id="KAJ6234056.1"/>
    </source>
</evidence>
<dbReference type="PANTHER" id="PTHR23359">
    <property type="entry name" value="NUCLEOTIDE KINASE"/>
    <property type="match status" value="1"/>
</dbReference>
<dbReference type="Proteomes" id="UP001150062">
    <property type="component" value="Unassembled WGS sequence"/>
</dbReference>
<evidence type="ECO:0000256" key="4">
    <source>
        <dbReference type="RuleBase" id="RU003330"/>
    </source>
</evidence>
<dbReference type="Proteomes" id="UP001146793">
    <property type="component" value="Unassembled WGS sequence"/>
</dbReference>
<dbReference type="PRINTS" id="PR00094">
    <property type="entry name" value="ADENYLTKNASE"/>
</dbReference>
<dbReference type="InterPro" id="IPR000850">
    <property type="entry name" value="Adenylat/UMP-CMP_kin"/>
</dbReference>
<evidence type="ECO:0000313" key="7">
    <source>
        <dbReference type="Proteomes" id="UP001146793"/>
    </source>
</evidence>
<gene>
    <name evidence="5" type="ORF">M0812_06818</name>
    <name evidence="6" type="ORF">M0813_00690</name>
</gene>
<keyword evidence="2" id="KW-0547">Nucleotide-binding</keyword>
<dbReference type="GO" id="GO:0006139">
    <property type="term" value="P:nucleobase-containing compound metabolic process"/>
    <property type="evidence" value="ECO:0007669"/>
    <property type="project" value="InterPro"/>
</dbReference>
<name>A0AAV8AAQ0_9EUKA</name>
<keyword evidence="3 4" id="KW-0418">Kinase</keyword>
<dbReference type="GO" id="GO:0005524">
    <property type="term" value="F:ATP binding"/>
    <property type="evidence" value="ECO:0007669"/>
    <property type="project" value="InterPro"/>
</dbReference>
<organism evidence="5 7">
    <name type="scientific">Anaeramoeba flamelloides</name>
    <dbReference type="NCBI Taxonomy" id="1746091"/>
    <lineage>
        <taxon>Eukaryota</taxon>
        <taxon>Metamonada</taxon>
        <taxon>Anaeramoebidae</taxon>
        <taxon>Anaeramoeba</taxon>
    </lineage>
</organism>
<dbReference type="PROSITE" id="PS00113">
    <property type="entry name" value="ADENYLATE_KINASE"/>
    <property type="match status" value="1"/>
</dbReference>
<dbReference type="InterPro" id="IPR027417">
    <property type="entry name" value="P-loop_NTPase"/>
</dbReference>
<evidence type="ECO:0000313" key="5">
    <source>
        <dbReference type="EMBL" id="KAJ3450634.1"/>
    </source>
</evidence>
<evidence type="ECO:0000313" key="8">
    <source>
        <dbReference type="Proteomes" id="UP001150062"/>
    </source>
</evidence>
<proteinExistence type="inferred from homology"/>
<dbReference type="EMBL" id="JAOAOG010000272">
    <property type="protein sequence ID" value="KAJ6234056.1"/>
    <property type="molecule type" value="Genomic_DNA"/>
</dbReference>
<accession>A0AAV8AAQ0</accession>
<comment type="similarity">
    <text evidence="4">Belongs to the adenylate kinase family.</text>
</comment>
<dbReference type="HAMAP" id="MF_00235">
    <property type="entry name" value="Adenylate_kinase_Adk"/>
    <property type="match status" value="1"/>
</dbReference>
<evidence type="ECO:0000256" key="2">
    <source>
        <dbReference type="ARBA" id="ARBA00022741"/>
    </source>
</evidence>
<dbReference type="GO" id="GO:0019205">
    <property type="term" value="F:nucleobase-containing compound kinase activity"/>
    <property type="evidence" value="ECO:0007669"/>
    <property type="project" value="InterPro"/>
</dbReference>
<dbReference type="AlphaFoldDB" id="A0AAV8AAQ0"/>
<dbReference type="Pfam" id="PF00406">
    <property type="entry name" value="ADK"/>
    <property type="match status" value="1"/>
</dbReference>
<sequence length="170" mass="20157">MCSLLSKEFNFVHLSAGELLRDAVKKNDENAEMLNRLMKEGIIVPPHITIGLLKKEIRYYLQNSNRTTFLVDGFPRNIEQGYMFEDEVKPCDFVLFLHAEDEQLLERLRSRADNEYRVDDNEESFRKRFRTYKETGYPAIENYGKMGKVKKVDMDSTVKENYKKLRQIFL</sequence>
<dbReference type="Gene3D" id="3.40.50.300">
    <property type="entry name" value="P-loop containing nucleotide triphosphate hydrolases"/>
    <property type="match status" value="1"/>
</dbReference>
<evidence type="ECO:0000256" key="1">
    <source>
        <dbReference type="ARBA" id="ARBA00022679"/>
    </source>
</evidence>
<dbReference type="CDD" id="cd01428">
    <property type="entry name" value="ADK"/>
    <property type="match status" value="1"/>
</dbReference>
<dbReference type="EMBL" id="JANTQA010000012">
    <property type="protein sequence ID" value="KAJ3450634.1"/>
    <property type="molecule type" value="Genomic_DNA"/>
</dbReference>
<comment type="caution">
    <text evidence="5">The sequence shown here is derived from an EMBL/GenBank/DDBJ whole genome shotgun (WGS) entry which is preliminary data.</text>
</comment>
<keyword evidence="1 4" id="KW-0808">Transferase</keyword>
<dbReference type="InterPro" id="IPR033690">
    <property type="entry name" value="Adenylat_kinase_CS"/>
</dbReference>